<dbReference type="AlphaFoldDB" id="A0A9P5U0B6"/>
<keyword evidence="2" id="KW-1185">Reference proteome</keyword>
<dbReference type="OrthoDB" id="2730162at2759"/>
<name>A0A9P5U0B6_9AGAR</name>
<evidence type="ECO:0000313" key="1">
    <source>
        <dbReference type="EMBL" id="KAF9061247.1"/>
    </source>
</evidence>
<reference evidence="1" key="1">
    <citation type="submission" date="2020-11" db="EMBL/GenBank/DDBJ databases">
        <authorList>
            <consortium name="DOE Joint Genome Institute"/>
            <person name="Ahrendt S."/>
            <person name="Riley R."/>
            <person name="Andreopoulos W."/>
            <person name="Labutti K."/>
            <person name="Pangilinan J."/>
            <person name="Ruiz-Duenas F.J."/>
            <person name="Barrasa J.M."/>
            <person name="Sanchez-Garcia M."/>
            <person name="Camarero S."/>
            <person name="Miyauchi S."/>
            <person name="Serrano A."/>
            <person name="Linde D."/>
            <person name="Babiker R."/>
            <person name="Drula E."/>
            <person name="Ayuso-Fernandez I."/>
            <person name="Pacheco R."/>
            <person name="Padilla G."/>
            <person name="Ferreira P."/>
            <person name="Barriuso J."/>
            <person name="Kellner H."/>
            <person name="Castanera R."/>
            <person name="Alfaro M."/>
            <person name="Ramirez L."/>
            <person name="Pisabarro A.G."/>
            <person name="Kuo A."/>
            <person name="Tritt A."/>
            <person name="Lipzen A."/>
            <person name="He G."/>
            <person name="Yan M."/>
            <person name="Ng V."/>
            <person name="Cullen D."/>
            <person name="Martin F."/>
            <person name="Rosso M.-N."/>
            <person name="Henrissat B."/>
            <person name="Hibbett D."/>
            <person name="Martinez A.T."/>
            <person name="Grigoriev I.V."/>
        </authorList>
    </citation>
    <scope>NUCLEOTIDE SEQUENCE</scope>
    <source>
        <strain evidence="1">AH 40177</strain>
    </source>
</reference>
<accession>A0A9P5U0B6</accession>
<proteinExistence type="predicted"/>
<sequence length="350" mass="39783">MPKNEARFRAFSRHIATDKSWADELCNPTTPDMIPSCSKILTFLKSHFPEKSPENSLTEYKSWVVLSTAQIASAARDAVRACTSLQQARARQKLELAKLLLLNMHNECVQFAIQQLHALIPIYTVKQKDVPYPPLRHWVVENQAIWDLWSYQICKARQPDTHINRKAMHMLDPAKLDHDLTGDKSAIYEDENGKLVAMAISKFCKEEKVLYWVNEIVLLNVTLARNIWKEDSGSLVISGWSAGSRRKKHDLYKMDPTIANGGKQQTYTVDVDDGVPLVFHNAGLAPPSGVFARNYARPIHRKNQPHDWAASWTTFCNNTAEDMGSHFYLSDYGICIQGASNRAVFWRPSD</sequence>
<organism evidence="1 2">
    <name type="scientific">Rhodocollybia butyracea</name>
    <dbReference type="NCBI Taxonomy" id="206335"/>
    <lineage>
        <taxon>Eukaryota</taxon>
        <taxon>Fungi</taxon>
        <taxon>Dikarya</taxon>
        <taxon>Basidiomycota</taxon>
        <taxon>Agaricomycotina</taxon>
        <taxon>Agaricomycetes</taxon>
        <taxon>Agaricomycetidae</taxon>
        <taxon>Agaricales</taxon>
        <taxon>Marasmiineae</taxon>
        <taxon>Omphalotaceae</taxon>
        <taxon>Rhodocollybia</taxon>
    </lineage>
</organism>
<dbReference type="EMBL" id="JADNRY010000209">
    <property type="protein sequence ID" value="KAF9061247.1"/>
    <property type="molecule type" value="Genomic_DNA"/>
</dbReference>
<protein>
    <submittedName>
        <fullName evidence="1">Uncharacterized protein</fullName>
    </submittedName>
</protein>
<gene>
    <name evidence="1" type="ORF">BDP27DRAFT_1429187</name>
</gene>
<comment type="caution">
    <text evidence="1">The sequence shown here is derived from an EMBL/GenBank/DDBJ whole genome shotgun (WGS) entry which is preliminary data.</text>
</comment>
<dbReference type="Proteomes" id="UP000772434">
    <property type="component" value="Unassembled WGS sequence"/>
</dbReference>
<evidence type="ECO:0000313" key="2">
    <source>
        <dbReference type="Proteomes" id="UP000772434"/>
    </source>
</evidence>